<sequence>MKKTVSFAVMHFTVAFSVAYWLTGSVVVGGAVALVEPAINTVMFYFHEKVWQRVQSVRGQRRPEPRRMVSREGFTPFVH</sequence>
<dbReference type="Proteomes" id="UP000256561">
    <property type="component" value="Unassembled WGS sequence"/>
</dbReference>
<evidence type="ECO:0000313" key="3">
    <source>
        <dbReference type="Proteomes" id="UP000256561"/>
    </source>
</evidence>
<keyword evidence="3" id="KW-1185">Reference proteome</keyword>
<dbReference type="AlphaFoldDB" id="A0A3D8MAY4"/>
<name>A0A3D8MAY4_9ALTE</name>
<gene>
    <name evidence="2" type="ORF">DXV75_05325</name>
</gene>
<proteinExistence type="predicted"/>
<comment type="caution">
    <text evidence="2">The sequence shown here is derived from an EMBL/GenBank/DDBJ whole genome shotgun (WGS) entry which is preliminary data.</text>
</comment>
<dbReference type="InterPro" id="IPR018638">
    <property type="entry name" value="DUF2061_membrane"/>
</dbReference>
<protein>
    <submittedName>
        <fullName evidence="2">DUF2061 domain-containing protein</fullName>
    </submittedName>
</protein>
<feature type="domain" description="DUF2061" evidence="1">
    <location>
        <begin position="1"/>
        <end position="52"/>
    </location>
</feature>
<reference evidence="3" key="1">
    <citation type="submission" date="2018-08" db="EMBL/GenBank/DDBJ databases">
        <authorList>
            <person name="Zhang J."/>
            <person name="Du Z.-J."/>
        </authorList>
    </citation>
    <scope>NUCLEOTIDE SEQUENCE [LARGE SCALE GENOMIC DNA]</scope>
    <source>
        <strain evidence="3">KCTC 52655</strain>
    </source>
</reference>
<evidence type="ECO:0000313" key="2">
    <source>
        <dbReference type="EMBL" id="RDV27450.1"/>
    </source>
</evidence>
<dbReference type="Pfam" id="PF09834">
    <property type="entry name" value="DUF2061"/>
    <property type="match status" value="1"/>
</dbReference>
<evidence type="ECO:0000259" key="1">
    <source>
        <dbReference type="Pfam" id="PF09834"/>
    </source>
</evidence>
<organism evidence="2 3">
    <name type="scientific">Alteromonas aestuariivivens</name>
    <dbReference type="NCBI Taxonomy" id="1938339"/>
    <lineage>
        <taxon>Bacteria</taxon>
        <taxon>Pseudomonadati</taxon>
        <taxon>Pseudomonadota</taxon>
        <taxon>Gammaproteobacteria</taxon>
        <taxon>Alteromonadales</taxon>
        <taxon>Alteromonadaceae</taxon>
        <taxon>Alteromonas/Salinimonas group</taxon>
        <taxon>Alteromonas</taxon>
    </lineage>
</organism>
<dbReference type="EMBL" id="QRHA01000003">
    <property type="protein sequence ID" value="RDV27450.1"/>
    <property type="molecule type" value="Genomic_DNA"/>
</dbReference>
<dbReference type="RefSeq" id="WP_115592352.1">
    <property type="nucleotide sequence ID" value="NZ_QRHA01000003.1"/>
</dbReference>
<dbReference type="OrthoDB" id="9133582at2"/>
<accession>A0A3D8MAY4</accession>